<dbReference type="SUPFAM" id="SSF48452">
    <property type="entry name" value="TPR-like"/>
    <property type="match status" value="1"/>
</dbReference>
<dbReference type="PANTHER" id="PTHR44749">
    <property type="entry name" value="SUPPRESSOR OF RPS4-RLD 1"/>
    <property type="match status" value="1"/>
</dbReference>
<gene>
    <name evidence="2" type="ORF">GMARGA_LOCUS11644</name>
</gene>
<dbReference type="InterPro" id="IPR011990">
    <property type="entry name" value="TPR-like_helical_dom_sf"/>
</dbReference>
<dbReference type="EMBL" id="CAJVQB010006876">
    <property type="protein sequence ID" value="CAG8693098.1"/>
    <property type="molecule type" value="Genomic_DNA"/>
</dbReference>
<evidence type="ECO:0000313" key="3">
    <source>
        <dbReference type="Proteomes" id="UP000789901"/>
    </source>
</evidence>
<evidence type="ECO:0000313" key="2">
    <source>
        <dbReference type="EMBL" id="CAG8693098.1"/>
    </source>
</evidence>
<keyword evidence="3" id="KW-1185">Reference proteome</keyword>
<feature type="repeat" description="TPR" evidence="1">
    <location>
        <begin position="25"/>
        <end position="58"/>
    </location>
</feature>
<accession>A0ABN7UYF6</accession>
<organism evidence="2 3">
    <name type="scientific">Gigaspora margarita</name>
    <dbReference type="NCBI Taxonomy" id="4874"/>
    <lineage>
        <taxon>Eukaryota</taxon>
        <taxon>Fungi</taxon>
        <taxon>Fungi incertae sedis</taxon>
        <taxon>Mucoromycota</taxon>
        <taxon>Glomeromycotina</taxon>
        <taxon>Glomeromycetes</taxon>
        <taxon>Diversisporales</taxon>
        <taxon>Gigasporaceae</taxon>
        <taxon>Gigaspora</taxon>
    </lineage>
</organism>
<reference evidence="2 3" key="1">
    <citation type="submission" date="2021-06" db="EMBL/GenBank/DDBJ databases">
        <authorList>
            <person name="Kallberg Y."/>
            <person name="Tangrot J."/>
            <person name="Rosling A."/>
        </authorList>
    </citation>
    <scope>NUCLEOTIDE SEQUENCE [LARGE SCALE GENOMIC DNA]</scope>
    <source>
        <strain evidence="2 3">120-4 pot B 10/14</strain>
    </source>
</reference>
<dbReference type="PROSITE" id="PS50005">
    <property type="entry name" value="TPR"/>
    <property type="match status" value="2"/>
</dbReference>
<comment type="caution">
    <text evidence="2">The sequence shown here is derived from an EMBL/GenBank/DDBJ whole genome shotgun (WGS) entry which is preliminary data.</text>
</comment>
<protein>
    <submittedName>
        <fullName evidence="2">13920_t:CDS:1</fullName>
    </submittedName>
</protein>
<sequence length="116" mass="13439">MLQFQGEVIIDISTESLKINPNNEQDILRIRAQAYIKIGKYDEALVDLNRLINFNNENEEILSIRAQAYTAISKFNKALDDLNRLLEINSKNIRALECFSLINTTILMNEEISFFK</sequence>
<dbReference type="InterPro" id="IPR019734">
    <property type="entry name" value="TPR_rpt"/>
</dbReference>
<feature type="repeat" description="TPR" evidence="1">
    <location>
        <begin position="59"/>
        <end position="92"/>
    </location>
</feature>
<evidence type="ECO:0000256" key="1">
    <source>
        <dbReference type="PROSITE-ProRule" id="PRU00339"/>
    </source>
</evidence>
<dbReference type="SMART" id="SM00028">
    <property type="entry name" value="TPR"/>
    <property type="match status" value="2"/>
</dbReference>
<proteinExistence type="predicted"/>
<dbReference type="PANTHER" id="PTHR44749:SF1">
    <property type="entry name" value="TETRATRICOPEPTIDE-LIKE HELICAL DOMAIN-CONTAINING PROTEIN"/>
    <property type="match status" value="1"/>
</dbReference>
<name>A0ABN7UYF6_GIGMA</name>
<dbReference type="Proteomes" id="UP000789901">
    <property type="component" value="Unassembled WGS sequence"/>
</dbReference>
<keyword evidence="1" id="KW-0802">TPR repeat</keyword>
<dbReference type="InterPro" id="IPR044650">
    <property type="entry name" value="SRFR1-like"/>
</dbReference>
<dbReference type="Gene3D" id="1.25.40.10">
    <property type="entry name" value="Tetratricopeptide repeat domain"/>
    <property type="match status" value="1"/>
</dbReference>